<sequence>MYLHLEAACGLISSAWAHNRRYQFGSRGCGITLHLTKTWINLNGGVPIAEKFFSEKLFGKNDEDMALVLFPNGIEGGMEFLVDKEAMSRR</sequence>
<accession>A0A8T2Z9E6</accession>
<gene>
    <name evidence="1" type="ORF">H0E87_007001</name>
</gene>
<keyword evidence="2" id="KW-1185">Reference proteome</keyword>
<evidence type="ECO:0000313" key="1">
    <source>
        <dbReference type="EMBL" id="KAH8513970.1"/>
    </source>
</evidence>
<protein>
    <submittedName>
        <fullName evidence="1">Uncharacterized protein</fullName>
    </submittedName>
</protein>
<organism evidence="1 2">
    <name type="scientific">Populus deltoides</name>
    <name type="common">Eastern poplar</name>
    <name type="synonym">Eastern cottonwood</name>
    <dbReference type="NCBI Taxonomy" id="3696"/>
    <lineage>
        <taxon>Eukaryota</taxon>
        <taxon>Viridiplantae</taxon>
        <taxon>Streptophyta</taxon>
        <taxon>Embryophyta</taxon>
        <taxon>Tracheophyta</taxon>
        <taxon>Spermatophyta</taxon>
        <taxon>Magnoliopsida</taxon>
        <taxon>eudicotyledons</taxon>
        <taxon>Gunneridae</taxon>
        <taxon>Pentapetalae</taxon>
        <taxon>rosids</taxon>
        <taxon>fabids</taxon>
        <taxon>Malpighiales</taxon>
        <taxon>Salicaceae</taxon>
        <taxon>Saliceae</taxon>
        <taxon>Populus</taxon>
    </lineage>
</organism>
<reference evidence="1" key="1">
    <citation type="journal article" date="2021" name="J. Hered.">
        <title>Genome Assembly of Salicaceae Populus deltoides (Eastern Cottonwood) I-69 Based on Nanopore Sequencing and Hi-C Technologies.</title>
        <authorList>
            <person name="Bai S."/>
            <person name="Wu H."/>
            <person name="Zhang J."/>
            <person name="Pan Z."/>
            <person name="Zhao W."/>
            <person name="Li Z."/>
            <person name="Tong C."/>
        </authorList>
    </citation>
    <scope>NUCLEOTIDE SEQUENCE</scope>
    <source>
        <tissue evidence="1">Leaf</tissue>
    </source>
</reference>
<comment type="caution">
    <text evidence="1">The sequence shown here is derived from an EMBL/GenBank/DDBJ whole genome shotgun (WGS) entry which is preliminary data.</text>
</comment>
<proteinExistence type="predicted"/>
<dbReference type="EMBL" id="JACEGQ020000003">
    <property type="protein sequence ID" value="KAH8513970.1"/>
    <property type="molecule type" value="Genomic_DNA"/>
</dbReference>
<evidence type="ECO:0000313" key="2">
    <source>
        <dbReference type="Proteomes" id="UP000807159"/>
    </source>
</evidence>
<dbReference type="AlphaFoldDB" id="A0A8T2Z9E6"/>
<dbReference type="Proteomes" id="UP000807159">
    <property type="component" value="Chromosome 3"/>
</dbReference>
<name>A0A8T2Z9E6_POPDE</name>